<name>A0ABW3D081_9FLAO</name>
<gene>
    <name evidence="1" type="primary">gldD</name>
    <name evidence="1" type="ORF">ACFQ1M_14835</name>
</gene>
<protein>
    <submittedName>
        <fullName evidence="1">Gliding motility lipoprotein GldD</fullName>
    </submittedName>
</protein>
<sequence>MRLKQLFSVILFTAILGSCGDEVLPKPKAYLQLEYPAHQYETLRSKCPYIFEKSVYAKLEDKGKCWVNLVYPKMKATIYLSYYPVTNNIDSLLRDAQKLALDHTIKAQGIIDQPFVNPDDKVYGNFYSIQGDAASQSHFYLTDSTDHFFTGSLYFYSKPNYDSIYPAAVYLQKDIRKIMESFRWKE</sequence>
<organism evidence="1 2">
    <name type="scientific">Sungkyunkwania multivorans</name>
    <dbReference type="NCBI Taxonomy" id="1173618"/>
    <lineage>
        <taxon>Bacteria</taxon>
        <taxon>Pseudomonadati</taxon>
        <taxon>Bacteroidota</taxon>
        <taxon>Flavobacteriia</taxon>
        <taxon>Flavobacteriales</taxon>
        <taxon>Flavobacteriaceae</taxon>
        <taxon>Sungkyunkwania</taxon>
    </lineage>
</organism>
<dbReference type="InterPro" id="IPR019850">
    <property type="entry name" value="GldD-like"/>
</dbReference>
<dbReference type="EMBL" id="JBHTJH010000017">
    <property type="protein sequence ID" value="MFD0863489.1"/>
    <property type="molecule type" value="Genomic_DNA"/>
</dbReference>
<dbReference type="PROSITE" id="PS51257">
    <property type="entry name" value="PROKAR_LIPOPROTEIN"/>
    <property type="match status" value="1"/>
</dbReference>
<evidence type="ECO:0000313" key="2">
    <source>
        <dbReference type="Proteomes" id="UP001596978"/>
    </source>
</evidence>
<accession>A0ABW3D081</accession>
<reference evidence="2" key="1">
    <citation type="journal article" date="2019" name="Int. J. Syst. Evol. Microbiol.">
        <title>The Global Catalogue of Microorganisms (GCM) 10K type strain sequencing project: providing services to taxonomists for standard genome sequencing and annotation.</title>
        <authorList>
            <consortium name="The Broad Institute Genomics Platform"/>
            <consortium name="The Broad Institute Genome Sequencing Center for Infectious Disease"/>
            <person name="Wu L."/>
            <person name="Ma J."/>
        </authorList>
    </citation>
    <scope>NUCLEOTIDE SEQUENCE [LARGE SCALE GENOMIC DNA]</scope>
    <source>
        <strain evidence="2">CCUG 62952</strain>
    </source>
</reference>
<keyword evidence="1" id="KW-0449">Lipoprotein</keyword>
<dbReference type="NCBIfam" id="TIGR03512">
    <property type="entry name" value="GldD_lipo"/>
    <property type="match status" value="1"/>
</dbReference>
<dbReference type="RefSeq" id="WP_386409578.1">
    <property type="nucleotide sequence ID" value="NZ_JBHTJH010000017.1"/>
</dbReference>
<dbReference type="Proteomes" id="UP001596978">
    <property type="component" value="Unassembled WGS sequence"/>
</dbReference>
<comment type="caution">
    <text evidence="1">The sequence shown here is derived from an EMBL/GenBank/DDBJ whole genome shotgun (WGS) entry which is preliminary data.</text>
</comment>
<dbReference type="Pfam" id="PF25593">
    <property type="entry name" value="GldD_lipo"/>
    <property type="match status" value="1"/>
</dbReference>
<keyword evidence="2" id="KW-1185">Reference proteome</keyword>
<proteinExistence type="predicted"/>
<evidence type="ECO:0000313" key="1">
    <source>
        <dbReference type="EMBL" id="MFD0863489.1"/>
    </source>
</evidence>